<dbReference type="PATRIC" id="fig|42256.3.peg.1266"/>
<dbReference type="InterPro" id="IPR029063">
    <property type="entry name" value="SAM-dependent_MTases_sf"/>
</dbReference>
<evidence type="ECO:0000259" key="1">
    <source>
        <dbReference type="Pfam" id="PF03848"/>
    </source>
</evidence>
<dbReference type="HOGENOM" id="CLU_056435_5_0_11"/>
<evidence type="ECO:0000313" key="3">
    <source>
        <dbReference type="Proteomes" id="UP000025229"/>
    </source>
</evidence>
<dbReference type="AlphaFoldDB" id="A0A023X2G8"/>
<dbReference type="Pfam" id="PF03848">
    <property type="entry name" value="TehB"/>
    <property type="match status" value="1"/>
</dbReference>
<protein>
    <submittedName>
        <fullName evidence="2">Tellurite resistance protein TehB</fullName>
    </submittedName>
</protein>
<dbReference type="Gene3D" id="3.40.50.150">
    <property type="entry name" value="Vaccinia Virus protein VP39"/>
    <property type="match status" value="1"/>
</dbReference>
<evidence type="ECO:0000313" key="2">
    <source>
        <dbReference type="EMBL" id="AHY46533.1"/>
    </source>
</evidence>
<gene>
    <name evidence="2" type="ORF">RradSPS_1250</name>
</gene>
<dbReference type="EMBL" id="CP007514">
    <property type="protein sequence ID" value="AHY46533.1"/>
    <property type="molecule type" value="Genomic_DNA"/>
</dbReference>
<dbReference type="InterPro" id="IPR015985">
    <property type="entry name" value="TehB-like_dom"/>
</dbReference>
<dbReference type="KEGG" id="rrd:RradSPS_1250"/>
<reference evidence="2 3" key="1">
    <citation type="submission" date="2014-03" db="EMBL/GenBank/DDBJ databases">
        <title>Complete genome sequence of the Radio-Resistant Rubrobacter radiotolerans RSPS-4.</title>
        <authorList>
            <person name="Egas C.C."/>
            <person name="Barroso C.C."/>
            <person name="Froufe H.J.C."/>
            <person name="Pacheco J.J."/>
            <person name="Albuquerque L.L."/>
            <person name="da Costa M.M.S."/>
        </authorList>
    </citation>
    <scope>NUCLEOTIDE SEQUENCE [LARGE SCALE GENOMIC DNA]</scope>
    <source>
        <strain evidence="2 3">RSPS-4</strain>
    </source>
</reference>
<keyword evidence="3" id="KW-1185">Reference proteome</keyword>
<organism evidence="2 3">
    <name type="scientific">Rubrobacter radiotolerans</name>
    <name type="common">Arthrobacter radiotolerans</name>
    <dbReference type="NCBI Taxonomy" id="42256"/>
    <lineage>
        <taxon>Bacteria</taxon>
        <taxon>Bacillati</taxon>
        <taxon>Actinomycetota</taxon>
        <taxon>Rubrobacteria</taxon>
        <taxon>Rubrobacterales</taxon>
        <taxon>Rubrobacteraceae</taxon>
        <taxon>Rubrobacter</taxon>
    </lineage>
</organism>
<dbReference type="STRING" id="42256.RradSPS_1250"/>
<dbReference type="SUPFAM" id="SSF53335">
    <property type="entry name" value="S-adenosyl-L-methionine-dependent methyltransferases"/>
    <property type="match status" value="1"/>
</dbReference>
<sequence length="205" mass="22526">MPLMAYERLQKMYSGDEFYWGTEPNSFARKTLEFIRTSGSALDLGAGEGRDAVLFAANGLDVLAVDVSENALRKAHRLAAERGVTLRTEAADLNAYAPRAGYGLVYSIGTVQYIAPENRAGQFDRLKAATVPGGINAVFAFANRPDVPPAPDFEPDEHPFEPGELRSYYGGWEILHERGFVFDDDSEGAPHKHAAEELIVHKPEI</sequence>
<name>A0A023X2G8_RUBRA</name>
<accession>A0A023X2G8</accession>
<dbReference type="CDD" id="cd02440">
    <property type="entry name" value="AdoMet_MTases"/>
    <property type="match status" value="1"/>
</dbReference>
<feature type="domain" description="Tellurite resistance methyltransferase TehB-like" evidence="1">
    <location>
        <begin position="37"/>
        <end position="176"/>
    </location>
</feature>
<dbReference type="Proteomes" id="UP000025229">
    <property type="component" value="Chromosome"/>
</dbReference>
<proteinExistence type="predicted"/>
<dbReference type="eggNOG" id="COG2890">
    <property type="taxonomic scope" value="Bacteria"/>
</dbReference>